<keyword evidence="3" id="KW-1185">Reference proteome</keyword>
<proteinExistence type="predicted"/>
<comment type="caution">
    <text evidence="2">The sequence shown here is derived from an EMBL/GenBank/DDBJ whole genome shotgun (WGS) entry which is preliminary data.</text>
</comment>
<dbReference type="AlphaFoldDB" id="A0A5C5ZFQ8"/>
<feature type="chain" id="PRO_5022861623" evidence="1">
    <location>
        <begin position="33"/>
        <end position="582"/>
    </location>
</feature>
<organism evidence="2 3">
    <name type="scientific">Posidoniimonas polymericola</name>
    <dbReference type="NCBI Taxonomy" id="2528002"/>
    <lineage>
        <taxon>Bacteria</taxon>
        <taxon>Pseudomonadati</taxon>
        <taxon>Planctomycetota</taxon>
        <taxon>Planctomycetia</taxon>
        <taxon>Pirellulales</taxon>
        <taxon>Lacipirellulaceae</taxon>
        <taxon>Posidoniimonas</taxon>
    </lineage>
</organism>
<evidence type="ECO:0000256" key="1">
    <source>
        <dbReference type="SAM" id="SignalP"/>
    </source>
</evidence>
<name>A0A5C5ZFQ8_9BACT</name>
<evidence type="ECO:0000313" key="2">
    <source>
        <dbReference type="EMBL" id="TWT85681.1"/>
    </source>
</evidence>
<feature type="signal peptide" evidence="1">
    <location>
        <begin position="1"/>
        <end position="32"/>
    </location>
</feature>
<dbReference type="OrthoDB" id="227550at2"/>
<dbReference type="EMBL" id="SJPO01000001">
    <property type="protein sequence ID" value="TWT85681.1"/>
    <property type="molecule type" value="Genomic_DNA"/>
</dbReference>
<accession>A0A5C5ZFQ8</accession>
<protein>
    <submittedName>
        <fullName evidence="2">Uncharacterized protein</fullName>
    </submittedName>
</protein>
<evidence type="ECO:0000313" key="3">
    <source>
        <dbReference type="Proteomes" id="UP000318478"/>
    </source>
</evidence>
<dbReference type="Proteomes" id="UP000318478">
    <property type="component" value="Unassembled WGS sequence"/>
</dbReference>
<gene>
    <name evidence="2" type="ORF">Pla123a_04880</name>
</gene>
<keyword evidence="1" id="KW-0732">Signal</keyword>
<sequence length="582" mass="61318" precursor="true">MLHPCQRRAVMSVLLMPVLMAAACLVAPQVLAQPGAVQEDTLTIDEPAAGAPATVAAVSVSSYQKLLDDVGYLGGLVEMPQASQMVEGMIAMFTQGQGLVGLDKDRPWGLLVQSSGQDFSPLVCLPINDLEGLLALGVNAGITTDDMGDGVKSVSAQGQTYYIKSSGEWAYAAQRADQLAYLPESPADMLGELVNQYDIGVKLMAQNVPPMFKQIAVGQLRQGMQEGLDRRPDETDAQFEARSKLAEANIENIEQLINDLDQAVIGISINPDGGGLMIDFRGTAVAGTKLADQLAIYQASGTKLAGFLAEDASLSFATAYSIPADVLPRVVEEYERQMATARTALTQMLEEADLPNDEVRETLNSALEDVLACAEAMVKSGEVDMVGNIQLKMGGASAIAGLRTPEPEKIDAALKKVAALAEGDPNFPGINWAAETHEGVTLHTLSVPVDDPQAQDVLGGQVNVAVGIGPDAAYFWLGPDGVAALKQAITNSASGTKDVKPVQMSMSLAQVMEFAAAVAEASGEDAAAPQMLAQLLKDADSSQINVTVDGEPNGMRYRVKVDEGVLKAIGKTGAEMQRAQMQ</sequence>
<dbReference type="RefSeq" id="WP_146583928.1">
    <property type="nucleotide sequence ID" value="NZ_SJPO01000001.1"/>
</dbReference>
<reference evidence="2 3" key="1">
    <citation type="submission" date="2019-02" db="EMBL/GenBank/DDBJ databases">
        <title>Deep-cultivation of Planctomycetes and their phenomic and genomic characterization uncovers novel biology.</title>
        <authorList>
            <person name="Wiegand S."/>
            <person name="Jogler M."/>
            <person name="Boedeker C."/>
            <person name="Pinto D."/>
            <person name="Vollmers J."/>
            <person name="Rivas-Marin E."/>
            <person name="Kohn T."/>
            <person name="Peeters S.H."/>
            <person name="Heuer A."/>
            <person name="Rast P."/>
            <person name="Oberbeckmann S."/>
            <person name="Bunk B."/>
            <person name="Jeske O."/>
            <person name="Meyerdierks A."/>
            <person name="Storesund J.E."/>
            <person name="Kallscheuer N."/>
            <person name="Luecker S."/>
            <person name="Lage O.M."/>
            <person name="Pohl T."/>
            <person name="Merkel B.J."/>
            <person name="Hornburger P."/>
            <person name="Mueller R.-W."/>
            <person name="Bruemmer F."/>
            <person name="Labrenz M."/>
            <person name="Spormann A.M."/>
            <person name="Op Den Camp H."/>
            <person name="Overmann J."/>
            <person name="Amann R."/>
            <person name="Jetten M.S.M."/>
            <person name="Mascher T."/>
            <person name="Medema M.H."/>
            <person name="Devos D.P."/>
            <person name="Kaster A.-K."/>
            <person name="Ovreas L."/>
            <person name="Rohde M."/>
            <person name="Galperin M.Y."/>
            <person name="Jogler C."/>
        </authorList>
    </citation>
    <scope>NUCLEOTIDE SEQUENCE [LARGE SCALE GENOMIC DNA]</scope>
    <source>
        <strain evidence="2 3">Pla123a</strain>
    </source>
</reference>
<dbReference type="PROSITE" id="PS51257">
    <property type="entry name" value="PROKAR_LIPOPROTEIN"/>
    <property type="match status" value="1"/>
</dbReference>